<name>A0A9Q8WC51_9PEZI</name>
<reference evidence="2" key="1">
    <citation type="journal article" date="2021" name="Mol. Plant Microbe Interact.">
        <title>Complete Genome Sequence of the Plant-Pathogenic Fungus Colletotrichum lupini.</title>
        <authorList>
            <person name="Baroncelli R."/>
            <person name="Pensec F."/>
            <person name="Da Lio D."/>
            <person name="Boufleur T."/>
            <person name="Vicente I."/>
            <person name="Sarrocco S."/>
            <person name="Picot A."/>
            <person name="Baraldi E."/>
            <person name="Sukno S."/>
            <person name="Thon M."/>
            <person name="Le Floch G."/>
        </authorList>
    </citation>
    <scope>NUCLEOTIDE SEQUENCE</scope>
    <source>
        <strain evidence="2">IMI 504893</strain>
    </source>
</reference>
<evidence type="ECO:0000313" key="3">
    <source>
        <dbReference type="Proteomes" id="UP000830671"/>
    </source>
</evidence>
<feature type="region of interest" description="Disordered" evidence="1">
    <location>
        <begin position="32"/>
        <end position="80"/>
    </location>
</feature>
<dbReference type="Proteomes" id="UP000830671">
    <property type="component" value="Chromosome 2"/>
</dbReference>
<dbReference type="EMBL" id="CP019474">
    <property type="protein sequence ID" value="UQC77751.1"/>
    <property type="molecule type" value="Genomic_DNA"/>
</dbReference>
<dbReference type="RefSeq" id="XP_049139390.1">
    <property type="nucleotide sequence ID" value="XM_049282247.1"/>
</dbReference>
<dbReference type="KEGG" id="clup:CLUP02_03222"/>
<evidence type="ECO:0000313" key="2">
    <source>
        <dbReference type="EMBL" id="UQC77751.1"/>
    </source>
</evidence>
<gene>
    <name evidence="2" type="ORF">CLUP02_03222</name>
</gene>
<accession>A0A9Q8WC51</accession>
<proteinExistence type="predicted"/>
<sequence>MVGNRIAPKTYPTSPNDTHTIKFWWSEGCSVKQESTGPRMSTARASAREPWVLKPEQPFRQPAPGSDQKHRPPRDLMRPA</sequence>
<dbReference type="AlphaFoldDB" id="A0A9Q8WC51"/>
<dbReference type="GeneID" id="73337257"/>
<keyword evidence="3" id="KW-1185">Reference proteome</keyword>
<organism evidence="2 3">
    <name type="scientific">Colletotrichum lupini</name>
    <dbReference type="NCBI Taxonomy" id="145971"/>
    <lineage>
        <taxon>Eukaryota</taxon>
        <taxon>Fungi</taxon>
        <taxon>Dikarya</taxon>
        <taxon>Ascomycota</taxon>
        <taxon>Pezizomycotina</taxon>
        <taxon>Sordariomycetes</taxon>
        <taxon>Hypocreomycetidae</taxon>
        <taxon>Glomerellales</taxon>
        <taxon>Glomerellaceae</taxon>
        <taxon>Colletotrichum</taxon>
        <taxon>Colletotrichum acutatum species complex</taxon>
    </lineage>
</organism>
<evidence type="ECO:0000256" key="1">
    <source>
        <dbReference type="SAM" id="MobiDB-lite"/>
    </source>
</evidence>
<protein>
    <submittedName>
        <fullName evidence="2">Uncharacterized protein</fullName>
    </submittedName>
</protein>
<feature type="compositionally biased region" description="Basic and acidic residues" evidence="1">
    <location>
        <begin position="67"/>
        <end position="80"/>
    </location>
</feature>